<name>A0A2T9KAD9_9CAUL</name>
<comment type="caution">
    <text evidence="2">The sequence shown here is derived from an EMBL/GenBank/DDBJ whole genome shotgun (WGS) entry which is preliminary data.</text>
</comment>
<keyword evidence="3" id="KW-1185">Reference proteome</keyword>
<reference evidence="2 3" key="1">
    <citation type="submission" date="2018-04" db="EMBL/GenBank/DDBJ databases">
        <title>The genome sequence of Caulobacter sp. 744.</title>
        <authorList>
            <person name="Gao J."/>
            <person name="Sun J."/>
        </authorList>
    </citation>
    <scope>NUCLEOTIDE SEQUENCE [LARGE SCALE GENOMIC DNA]</scope>
    <source>
        <strain evidence="2 3">774</strain>
    </source>
</reference>
<accession>A0A2T9KAD9</accession>
<dbReference type="EMBL" id="QDKQ01000024">
    <property type="protein sequence ID" value="PVM92791.1"/>
    <property type="molecule type" value="Genomic_DNA"/>
</dbReference>
<dbReference type="OrthoDB" id="7191321at2"/>
<evidence type="ECO:0000313" key="2">
    <source>
        <dbReference type="EMBL" id="PVM92791.1"/>
    </source>
</evidence>
<sequence length="65" mass="7254">MDEVLTFSRDGQNDEDGLEQPAVIDDDLRARLEAVAHRRRPQNPFGEHPDGIGPTLGMDLRMKPG</sequence>
<gene>
    <name evidence="2" type="ORF">DDF67_05000</name>
</gene>
<organism evidence="2 3">
    <name type="scientific">Caulobacter endophyticus</name>
    <dbReference type="NCBI Taxonomy" id="2172652"/>
    <lineage>
        <taxon>Bacteria</taxon>
        <taxon>Pseudomonadati</taxon>
        <taxon>Pseudomonadota</taxon>
        <taxon>Alphaproteobacteria</taxon>
        <taxon>Caulobacterales</taxon>
        <taxon>Caulobacteraceae</taxon>
        <taxon>Caulobacter</taxon>
    </lineage>
</organism>
<dbReference type="Proteomes" id="UP000245073">
    <property type="component" value="Unassembled WGS sequence"/>
</dbReference>
<feature type="region of interest" description="Disordered" evidence="1">
    <location>
        <begin position="1"/>
        <end position="21"/>
    </location>
</feature>
<evidence type="ECO:0000313" key="3">
    <source>
        <dbReference type="Proteomes" id="UP000245073"/>
    </source>
</evidence>
<feature type="region of interest" description="Disordered" evidence="1">
    <location>
        <begin position="37"/>
        <end position="65"/>
    </location>
</feature>
<proteinExistence type="predicted"/>
<evidence type="ECO:0000256" key="1">
    <source>
        <dbReference type="SAM" id="MobiDB-lite"/>
    </source>
</evidence>
<dbReference type="AlphaFoldDB" id="A0A2T9KAD9"/>
<protein>
    <submittedName>
        <fullName evidence="2">Uncharacterized protein</fullName>
    </submittedName>
</protein>